<dbReference type="InterPro" id="IPR003890">
    <property type="entry name" value="MIF4G-like_typ-3"/>
</dbReference>
<evidence type="ECO:0000256" key="1">
    <source>
        <dbReference type="ARBA" id="ARBA00004496"/>
    </source>
</evidence>
<dbReference type="GO" id="GO:0003723">
    <property type="term" value="F:RNA binding"/>
    <property type="evidence" value="ECO:0007669"/>
    <property type="project" value="InterPro"/>
</dbReference>
<dbReference type="InterPro" id="IPR016024">
    <property type="entry name" value="ARM-type_fold"/>
</dbReference>
<comment type="caution">
    <text evidence="7">The sequence shown here is derived from an EMBL/GenBank/DDBJ whole genome shotgun (WGS) entry which is preliminary data.</text>
</comment>
<dbReference type="Pfam" id="PF02854">
    <property type="entry name" value="MIF4G"/>
    <property type="match status" value="1"/>
</dbReference>
<dbReference type="AlphaFoldDB" id="A0A164YZC4"/>
<sequence>MDPLSPTKCDSGTGPSPAETSDQSPHQQNPVVEQSSQQQAGDGVNGKSLITDSLSTLSISAEPFRSISSDRPAATQLSVEAKEFVPKIVLATSNTESYPPYVEAEYHEQVDMMADFERSDPLLDYAFQVLYEITYSPGQFTNLCDQLVTNLNSWPALDESMLQILVDEIVALAIREPNFRYNGARLCDAITRGLRVSGPLDFRSTLFNRCCQAIHADRKNLMHSDAEYLRGFALFMSELFVHMHKKDSSCRFGILAAAVRELLLTLLEQPTPGNVKCLCQILKLSGSYIEDDDRETNQGKTPEMDQLMTKIETVGRTLEMQMHIKDLLLNMIELRTTDWGRAPTSPVVRESHAVSSQPSNPQMGVYYGPDGQALTVEETEFLNQGINRPEDEEYEYPYEEDTGMDDEMVEAFEKFLMMQDALK</sequence>
<gene>
    <name evidence="7" type="ORF">APZ42_018987</name>
</gene>
<feature type="compositionally biased region" description="Polar residues" evidence="5">
    <location>
        <begin position="8"/>
        <end position="40"/>
    </location>
</feature>
<protein>
    <recommendedName>
        <fullName evidence="4">Polyadenylate-binding protein-interacting protein 1</fullName>
    </recommendedName>
</protein>
<evidence type="ECO:0000259" key="6">
    <source>
        <dbReference type="SMART" id="SM00543"/>
    </source>
</evidence>
<dbReference type="EMBL" id="LRGB01000868">
    <property type="protein sequence ID" value="KZS15769.1"/>
    <property type="molecule type" value="Genomic_DNA"/>
</dbReference>
<name>A0A164YZC4_9CRUS</name>
<dbReference type="GO" id="GO:0008494">
    <property type="term" value="F:translation activator activity"/>
    <property type="evidence" value="ECO:0007669"/>
    <property type="project" value="TreeGrafter"/>
</dbReference>
<evidence type="ECO:0000256" key="2">
    <source>
        <dbReference type="ARBA" id="ARBA00022490"/>
    </source>
</evidence>
<accession>A0A164YZC4</accession>
<comment type="subcellular location">
    <subcellularLocation>
        <location evidence="1">Cytoplasm</location>
    </subcellularLocation>
</comment>
<reference evidence="7 8" key="1">
    <citation type="submission" date="2016-03" db="EMBL/GenBank/DDBJ databases">
        <title>EvidentialGene: Evidence-directed Construction of Genes on Genomes.</title>
        <authorList>
            <person name="Gilbert D.G."/>
            <person name="Choi J.-H."/>
            <person name="Mockaitis K."/>
            <person name="Colbourne J."/>
            <person name="Pfrender M."/>
        </authorList>
    </citation>
    <scope>NUCLEOTIDE SEQUENCE [LARGE SCALE GENOMIC DNA]</scope>
    <source>
        <strain evidence="7 8">Xinb3</strain>
        <tissue evidence="7">Complete organism</tissue>
    </source>
</reference>
<keyword evidence="8" id="KW-1185">Reference proteome</keyword>
<dbReference type="PANTHER" id="PTHR23254:SF15">
    <property type="entry name" value="POLYADENYLATE-BINDING PROTEIN-INTERACTING PROTEIN 1"/>
    <property type="match status" value="1"/>
</dbReference>
<dbReference type="Gene3D" id="1.25.40.180">
    <property type="match status" value="1"/>
</dbReference>
<proteinExistence type="predicted"/>
<dbReference type="GO" id="GO:0006446">
    <property type="term" value="P:regulation of translational initiation"/>
    <property type="evidence" value="ECO:0007669"/>
    <property type="project" value="TreeGrafter"/>
</dbReference>
<feature type="domain" description="MIF4G" evidence="6">
    <location>
        <begin position="123"/>
        <end position="338"/>
    </location>
</feature>
<dbReference type="FunFam" id="1.25.40.180:FF:000016">
    <property type="entry name" value="polyadenylate-binding protein-interacting protein 1 isoform X1"/>
    <property type="match status" value="1"/>
</dbReference>
<keyword evidence="2" id="KW-0963">Cytoplasm</keyword>
<dbReference type="PANTHER" id="PTHR23254">
    <property type="entry name" value="EIF4G DOMAIN PROTEIN"/>
    <property type="match status" value="1"/>
</dbReference>
<dbReference type="SMART" id="SM00543">
    <property type="entry name" value="MIF4G"/>
    <property type="match status" value="1"/>
</dbReference>
<dbReference type="STRING" id="35525.A0A164YZC4"/>
<dbReference type="InterPro" id="IPR051367">
    <property type="entry name" value="mRNA_TranslReg/HistoneTransl"/>
</dbReference>
<feature type="region of interest" description="Disordered" evidence="5">
    <location>
        <begin position="1"/>
        <end position="47"/>
    </location>
</feature>
<evidence type="ECO:0000256" key="3">
    <source>
        <dbReference type="ARBA" id="ARBA00022845"/>
    </source>
</evidence>
<evidence type="ECO:0000256" key="4">
    <source>
        <dbReference type="ARBA" id="ARBA00074029"/>
    </source>
</evidence>
<dbReference type="GO" id="GO:0005737">
    <property type="term" value="C:cytoplasm"/>
    <property type="evidence" value="ECO:0007669"/>
    <property type="project" value="UniProtKB-SubCell"/>
</dbReference>
<evidence type="ECO:0000256" key="5">
    <source>
        <dbReference type="SAM" id="MobiDB-lite"/>
    </source>
</evidence>
<dbReference type="SUPFAM" id="SSF48371">
    <property type="entry name" value="ARM repeat"/>
    <property type="match status" value="1"/>
</dbReference>
<organism evidence="7 8">
    <name type="scientific">Daphnia magna</name>
    <dbReference type="NCBI Taxonomy" id="35525"/>
    <lineage>
        <taxon>Eukaryota</taxon>
        <taxon>Metazoa</taxon>
        <taxon>Ecdysozoa</taxon>
        <taxon>Arthropoda</taxon>
        <taxon>Crustacea</taxon>
        <taxon>Branchiopoda</taxon>
        <taxon>Diplostraca</taxon>
        <taxon>Cladocera</taxon>
        <taxon>Anomopoda</taxon>
        <taxon>Daphniidae</taxon>
        <taxon>Daphnia</taxon>
    </lineage>
</organism>
<evidence type="ECO:0000313" key="7">
    <source>
        <dbReference type="EMBL" id="KZS15769.1"/>
    </source>
</evidence>
<dbReference type="Proteomes" id="UP000076858">
    <property type="component" value="Unassembled WGS sequence"/>
</dbReference>
<evidence type="ECO:0000313" key="8">
    <source>
        <dbReference type="Proteomes" id="UP000076858"/>
    </source>
</evidence>
<dbReference type="OrthoDB" id="8171816at2759"/>
<keyword evidence="3" id="KW-0810">Translation regulation</keyword>